<accession>A0A1A8T415</accession>
<evidence type="ECO:0000313" key="2">
    <source>
        <dbReference type="Proteomes" id="UP000092627"/>
    </source>
</evidence>
<evidence type="ECO:0000313" key="1">
    <source>
        <dbReference type="EMBL" id="SBS25830.1"/>
    </source>
</evidence>
<gene>
    <name evidence="1" type="ORF">MAQ5080_00380</name>
</gene>
<reference evidence="1 2" key="1">
    <citation type="submission" date="2016-06" db="EMBL/GenBank/DDBJ databases">
        <authorList>
            <person name="Kjaerup R.B."/>
            <person name="Dalgaard T.S."/>
            <person name="Juul-Madsen H.R."/>
        </authorList>
    </citation>
    <scope>NUCLEOTIDE SEQUENCE [LARGE SCALE GENOMIC DNA]</scope>
    <source>
        <strain evidence="1 2">CECT 5080</strain>
    </source>
</reference>
<dbReference type="EMBL" id="FLOC01000001">
    <property type="protein sequence ID" value="SBS25830.1"/>
    <property type="molecule type" value="Genomic_DNA"/>
</dbReference>
<protein>
    <submittedName>
        <fullName evidence="1">Uncharacterized protein</fullName>
    </submittedName>
</protein>
<keyword evidence="2" id="KW-1185">Reference proteome</keyword>
<dbReference type="Proteomes" id="UP000092627">
    <property type="component" value="Unassembled WGS sequence"/>
</dbReference>
<organism evidence="1 2">
    <name type="scientific">Marinomonas aquimarina</name>
    <dbReference type="NCBI Taxonomy" id="295068"/>
    <lineage>
        <taxon>Bacteria</taxon>
        <taxon>Pseudomonadati</taxon>
        <taxon>Pseudomonadota</taxon>
        <taxon>Gammaproteobacteria</taxon>
        <taxon>Oceanospirillales</taxon>
        <taxon>Oceanospirillaceae</taxon>
        <taxon>Marinomonas</taxon>
    </lineage>
</organism>
<proteinExistence type="predicted"/>
<dbReference type="AlphaFoldDB" id="A0A1A8T415"/>
<sequence>MCLIIKNKGKTILDTHTYLIPVTLLLFNI</sequence>
<name>A0A1A8T415_9GAMM</name>